<reference evidence="2 3" key="1">
    <citation type="submission" date="2020-02" db="EMBL/GenBank/DDBJ databases">
        <title>Synteny-based analysis reveals conserved mechanism for high triclosan tolerance in Pseudomonas, as well as instances of horizontal transfer.</title>
        <authorList>
            <person name="Mcfarland A.G."/>
            <person name="Bertucci H.K."/>
            <person name="Litmann E."/>
            <person name="Shen J."/>
            <person name="Huttenhower C."/>
            <person name="Hartmann E.M."/>
        </authorList>
    </citation>
    <scope>NUCLEOTIDE SEQUENCE [LARGE SCALE GENOMIC DNA]</scope>
    <source>
        <strain evidence="2 3">115A1</strain>
    </source>
</reference>
<keyword evidence="1" id="KW-0472">Membrane</keyword>
<feature type="transmembrane region" description="Helical" evidence="1">
    <location>
        <begin position="7"/>
        <end position="29"/>
    </location>
</feature>
<dbReference type="RefSeq" id="WP_181073235.1">
    <property type="nucleotide sequence ID" value="NZ_JAAMRF010000016.1"/>
</dbReference>
<protein>
    <submittedName>
        <fullName evidence="2">Uncharacterized protein</fullName>
    </submittedName>
</protein>
<accession>A0ABR5Z768</accession>
<sequence length="140" mass="15235">MNEKMKLSIGALACLGFCVLLTVNLFYPLSYESSTRGVSVGTGYQSLDIAAILYCAFMAYASVSTPHAVRISGRDVIFASFLNVRTISAYEIISVEKADFGLSVRFRLYQGSIKVNKSVINYELLNGLSTANPETKIVGL</sequence>
<comment type="caution">
    <text evidence="2">The sequence shown here is derived from an EMBL/GenBank/DDBJ whole genome shotgun (WGS) entry which is preliminary data.</text>
</comment>
<name>A0ABR5Z768_9GAMM</name>
<feature type="transmembrane region" description="Helical" evidence="1">
    <location>
        <begin position="49"/>
        <end position="69"/>
    </location>
</feature>
<evidence type="ECO:0000256" key="1">
    <source>
        <dbReference type="SAM" id="Phobius"/>
    </source>
</evidence>
<keyword evidence="3" id="KW-1185">Reference proteome</keyword>
<evidence type="ECO:0000313" key="3">
    <source>
        <dbReference type="Proteomes" id="UP000786387"/>
    </source>
</evidence>
<organism evidence="2 3">
    <name type="scientific">Stutzerimonas azotifigens</name>
    <dbReference type="NCBI Taxonomy" id="291995"/>
    <lineage>
        <taxon>Bacteria</taxon>
        <taxon>Pseudomonadati</taxon>
        <taxon>Pseudomonadota</taxon>
        <taxon>Gammaproteobacteria</taxon>
        <taxon>Pseudomonadales</taxon>
        <taxon>Pseudomonadaceae</taxon>
        <taxon>Stutzerimonas</taxon>
    </lineage>
</organism>
<evidence type="ECO:0000313" key="2">
    <source>
        <dbReference type="EMBL" id="MBA1276073.1"/>
    </source>
</evidence>
<keyword evidence="1" id="KW-0812">Transmembrane</keyword>
<gene>
    <name evidence="2" type="ORF">G7026_22260</name>
</gene>
<proteinExistence type="predicted"/>
<keyword evidence="1" id="KW-1133">Transmembrane helix</keyword>
<dbReference type="Proteomes" id="UP000786387">
    <property type="component" value="Unassembled WGS sequence"/>
</dbReference>
<dbReference type="EMBL" id="JAAMRF010000016">
    <property type="protein sequence ID" value="MBA1276073.1"/>
    <property type="molecule type" value="Genomic_DNA"/>
</dbReference>